<dbReference type="Proteomes" id="UP001197247">
    <property type="component" value="Unassembled WGS sequence"/>
</dbReference>
<reference evidence="1 2" key="1">
    <citation type="submission" date="2021-05" db="EMBL/GenBank/DDBJ databases">
        <title>Kineosporia and Streptomyces sp. nov. two new marine actinobacteria isolated from Coral.</title>
        <authorList>
            <person name="Buangrab K."/>
            <person name="Sutthacheep M."/>
            <person name="Yeemin T."/>
            <person name="Harunari E."/>
            <person name="Igarashi Y."/>
            <person name="Kanchanasin P."/>
            <person name="Tanasupawat S."/>
            <person name="Phongsopitanun W."/>
        </authorList>
    </citation>
    <scope>NUCLEOTIDE SEQUENCE [LARGE SCALE GENOMIC DNA]</scope>
    <source>
        <strain evidence="1 2">J2-2</strain>
    </source>
</reference>
<protein>
    <recommendedName>
        <fullName evidence="3">Transcriptional regulator</fullName>
    </recommendedName>
</protein>
<sequence>MEKRASYMRRRPVALPQCLAELSGPVHGQIELPLTLAWTGRRTYDLDSPADLAVLYERIIVEATGSSDLEALLNEALLTRIWHLLYLPAQTRNRWESEFPELAQAA</sequence>
<comment type="caution">
    <text evidence="1">The sequence shown here is derived from an EMBL/GenBank/DDBJ whole genome shotgun (WGS) entry which is preliminary data.</text>
</comment>
<evidence type="ECO:0000313" key="1">
    <source>
        <dbReference type="EMBL" id="MBT0773583.1"/>
    </source>
</evidence>
<evidence type="ECO:0000313" key="2">
    <source>
        <dbReference type="Proteomes" id="UP001197247"/>
    </source>
</evidence>
<dbReference type="RefSeq" id="WP_214160121.1">
    <property type="nucleotide sequence ID" value="NZ_JAHBAY010000018.1"/>
</dbReference>
<name>A0ABS5TS06_9ACTN</name>
<gene>
    <name evidence="1" type="ORF">KIH74_31860</name>
</gene>
<keyword evidence="2" id="KW-1185">Reference proteome</keyword>
<evidence type="ECO:0008006" key="3">
    <source>
        <dbReference type="Google" id="ProtNLM"/>
    </source>
</evidence>
<proteinExistence type="predicted"/>
<organism evidence="1 2">
    <name type="scientific">Kineosporia corallincola</name>
    <dbReference type="NCBI Taxonomy" id="2835133"/>
    <lineage>
        <taxon>Bacteria</taxon>
        <taxon>Bacillati</taxon>
        <taxon>Actinomycetota</taxon>
        <taxon>Actinomycetes</taxon>
        <taxon>Kineosporiales</taxon>
        <taxon>Kineosporiaceae</taxon>
        <taxon>Kineosporia</taxon>
    </lineage>
</organism>
<accession>A0ABS5TS06</accession>
<dbReference type="EMBL" id="JAHBAY010000018">
    <property type="protein sequence ID" value="MBT0773583.1"/>
    <property type="molecule type" value="Genomic_DNA"/>
</dbReference>